<comment type="similarity">
    <text evidence="2">Belongs to the nucleoporin Nup133 family.</text>
</comment>
<organism evidence="10 11">
    <name type="scientific">Malassezia vespertilionis</name>
    <dbReference type="NCBI Taxonomy" id="2020962"/>
    <lineage>
        <taxon>Eukaryota</taxon>
        <taxon>Fungi</taxon>
        <taxon>Dikarya</taxon>
        <taxon>Basidiomycota</taxon>
        <taxon>Ustilaginomycotina</taxon>
        <taxon>Malasseziomycetes</taxon>
        <taxon>Malasseziales</taxon>
        <taxon>Malasseziaceae</taxon>
        <taxon>Malassezia</taxon>
    </lineage>
</organism>
<evidence type="ECO:0000256" key="2">
    <source>
        <dbReference type="ARBA" id="ARBA00005569"/>
    </source>
</evidence>
<protein>
    <submittedName>
        <fullName evidence="10">Nup133p</fullName>
    </submittedName>
</protein>
<accession>A0A2N1J7C8</accession>
<dbReference type="Gene3D" id="1.20.58.1380">
    <property type="match status" value="1"/>
</dbReference>
<feature type="domain" description="Nucleoporin Nup133/Nup155-like C-terminal" evidence="8">
    <location>
        <begin position="691"/>
        <end position="1100"/>
    </location>
</feature>
<gene>
    <name evidence="10" type="primary">NUP133</name>
    <name evidence="10" type="ORF">MVES_003700</name>
</gene>
<keyword evidence="3" id="KW-0813">Transport</keyword>
<dbReference type="Proteomes" id="UP000232875">
    <property type="component" value="Unassembled WGS sequence"/>
</dbReference>
<dbReference type="PANTHER" id="PTHR13405:SF11">
    <property type="entry name" value="NUCLEAR PORE COMPLEX PROTEIN NUP133"/>
    <property type="match status" value="1"/>
</dbReference>
<dbReference type="GO" id="GO:0000972">
    <property type="term" value="P:transcription-dependent tethering of RNA polymerase II gene DNA at nuclear periphery"/>
    <property type="evidence" value="ECO:0007669"/>
    <property type="project" value="TreeGrafter"/>
</dbReference>
<dbReference type="Pfam" id="PF08801">
    <property type="entry name" value="Nucleoporin_N"/>
    <property type="match status" value="1"/>
</dbReference>
<evidence type="ECO:0000256" key="1">
    <source>
        <dbReference type="ARBA" id="ARBA00004259"/>
    </source>
</evidence>
<evidence type="ECO:0000256" key="7">
    <source>
        <dbReference type="ARBA" id="ARBA00023242"/>
    </source>
</evidence>
<dbReference type="STRING" id="2020962.A0A2N1J7C8"/>
<comment type="subcellular location">
    <subcellularLocation>
        <location evidence="1">Nucleus envelope</location>
    </subcellularLocation>
</comment>
<sequence>MASRVHRGVREPALLLQDSVFRVRLATQALLPNAASALRTDPYVTPSTAGMDPESEYVFCATPQRCYVWRSTSPNPTMYEFPVAPSDPPAAPFCIVLPRPLHASAEPALLLASGDGHVRFWDAVSDAFTTQEQDIVALKLPLAPDERISAAARVDPSQAVLATTHARIFQLHVFVHRGEHELSYALYAEHRSRFLGRFLGGTSGDASAGPIQRLAVHQNAGEMHAMVVAQNDHALQCWRAPIAGTGGSAHQHAKLVFADRNVHKTIASRAMYLRGERYSAAASAFISMVDCAFRANGQLVVLYSETRNEGATYGLALLAPPTEHTHTLVVEHILPLRHAHAADPRPGTAPSLRISEHQEAALIAFEHALLTKLLETDSAEETLHLKPRAARVRASCVLAPLDTHVRFAALLDAGVLLIEMDVAHCQQLAKAQHPSSTTMASSRVARMQERLEKAVWFGEDAENILQLDILPDTLDAGVLQAAVECLSTAIVDSQLQAMPDTVDLRAQLTQRAACALRLVQLVGQNGFLTQLSRTTRLQLRSDAELLAGACDLWRFYDEAVKSAGLEARVPCTVLPNAIRAVLHETPKDAERHFFQHHLARMPALFAAWRQGVSEPMPRVLDTTRLLLALLVGAARYRAEHGEAYALEADPVVAYEPWYADGVLIALLETLFQASLHALQHPTAHGSDAELRTQLCALAELAMNAYTARIAFLTAAAHASDQEAAAALSATHAAYDHARPALLFPLLDIGRADRAFALAETHRDFASLVALCFAEERSDTGKRAKTAHLSAPPALRVESYLDRYGTPFADELYTYYIQHGAYRTLFEPQEAHAALLQHFLARHAQYTRIAWIHEISLGQYREASNVLRACAHAERDNLHAEQVMLSVSKLAHLAALSDLDQALASPSEQAALEAWDDALDLVHVQERLKRKWYGAAMPRGAAPEAAAQRIAQLVAPQLAPALHALFVMLAAQVAGDQVASGEDMMDLLTLQDTPYAAPPDAPLSDFAIAAQVYVRIDAHSQRPAALAALWRRLYLQDDWHALSDTANKADDEVLVSVRSTVAFSTIQAVLANESTAPLLLAPHDVCSHAPSSITALSQRFSGLPDAQIEQLHAALAAEHAALVEVVHATKLDAFFAQVLAQPPVQAPSPRITDTLPSTFPEMAHIDSM</sequence>
<dbReference type="EMBL" id="KZ454995">
    <property type="protein sequence ID" value="PKI82454.1"/>
    <property type="molecule type" value="Genomic_DNA"/>
</dbReference>
<dbReference type="SUPFAM" id="SSF117289">
    <property type="entry name" value="Nucleoporin domain"/>
    <property type="match status" value="1"/>
</dbReference>
<dbReference type="InterPro" id="IPR037624">
    <property type="entry name" value="Nup133-like"/>
</dbReference>
<evidence type="ECO:0000256" key="6">
    <source>
        <dbReference type="ARBA" id="ARBA00023010"/>
    </source>
</evidence>
<dbReference type="InterPro" id="IPR015943">
    <property type="entry name" value="WD40/YVTN_repeat-like_dom_sf"/>
</dbReference>
<dbReference type="Pfam" id="PF03177">
    <property type="entry name" value="Nucleoporin_C"/>
    <property type="match status" value="1"/>
</dbReference>
<evidence type="ECO:0000256" key="3">
    <source>
        <dbReference type="ARBA" id="ARBA00022448"/>
    </source>
</evidence>
<evidence type="ECO:0000313" key="11">
    <source>
        <dbReference type="Proteomes" id="UP000232875"/>
    </source>
</evidence>
<dbReference type="PANTHER" id="PTHR13405">
    <property type="entry name" value="NUCLEAR PORE COMPLEX PROTEIN NUP133"/>
    <property type="match status" value="1"/>
</dbReference>
<keyword evidence="4" id="KW-0509">mRNA transport</keyword>
<dbReference type="GO" id="GO:0031080">
    <property type="term" value="C:nuclear pore outer ring"/>
    <property type="evidence" value="ECO:0007669"/>
    <property type="project" value="TreeGrafter"/>
</dbReference>
<dbReference type="GO" id="GO:0006606">
    <property type="term" value="P:protein import into nucleus"/>
    <property type="evidence" value="ECO:0007669"/>
    <property type="project" value="TreeGrafter"/>
</dbReference>
<evidence type="ECO:0000256" key="5">
    <source>
        <dbReference type="ARBA" id="ARBA00022927"/>
    </source>
</evidence>
<proteinExistence type="inferred from homology"/>
<dbReference type="AlphaFoldDB" id="A0A2N1J7C8"/>
<feature type="domain" description="Nucleoporin Nup133/Nup155-like N-terminal" evidence="9">
    <location>
        <begin position="45"/>
        <end position="239"/>
    </location>
</feature>
<dbReference type="GO" id="GO:0017056">
    <property type="term" value="F:structural constituent of nuclear pore"/>
    <property type="evidence" value="ECO:0007669"/>
    <property type="project" value="InterPro"/>
</dbReference>
<evidence type="ECO:0000259" key="9">
    <source>
        <dbReference type="Pfam" id="PF08801"/>
    </source>
</evidence>
<dbReference type="OrthoDB" id="103454at2759"/>
<dbReference type="Gene3D" id="2.130.10.10">
    <property type="entry name" value="YVTN repeat-like/Quinoprotein amine dehydrogenase"/>
    <property type="match status" value="1"/>
</dbReference>
<keyword evidence="11" id="KW-1185">Reference proteome</keyword>
<keyword evidence="7" id="KW-0539">Nucleus</keyword>
<reference evidence="10 11" key="1">
    <citation type="submission" date="2017-10" db="EMBL/GenBank/DDBJ databases">
        <title>A novel species of cold-tolerant Malassezia isolated from bats.</title>
        <authorList>
            <person name="Lorch J.M."/>
            <person name="Palmer J.M."/>
            <person name="Vanderwolf K.J."/>
            <person name="Schmidt K.Z."/>
            <person name="Verant M.L."/>
            <person name="Weller T.J."/>
            <person name="Blehert D.S."/>
        </authorList>
    </citation>
    <scope>NUCLEOTIDE SEQUENCE [LARGE SCALE GENOMIC DNA]</scope>
    <source>
        <strain evidence="10 11">NWHC:44797-103</strain>
    </source>
</reference>
<dbReference type="InterPro" id="IPR014908">
    <property type="entry name" value="Nucleoporin_Nup133/Nup155_N"/>
</dbReference>
<evidence type="ECO:0000256" key="4">
    <source>
        <dbReference type="ARBA" id="ARBA00022816"/>
    </source>
</evidence>
<evidence type="ECO:0000259" key="8">
    <source>
        <dbReference type="Pfam" id="PF03177"/>
    </source>
</evidence>
<name>A0A2N1J7C8_9BASI</name>
<keyword evidence="5" id="KW-0653">Protein transport</keyword>
<keyword evidence="6" id="KW-0811">Translocation</keyword>
<dbReference type="InterPro" id="IPR007187">
    <property type="entry name" value="Nucleoporin_Nup133/Nup155_C"/>
</dbReference>
<dbReference type="GO" id="GO:0016973">
    <property type="term" value="P:poly(A)+ mRNA export from nucleus"/>
    <property type="evidence" value="ECO:0007669"/>
    <property type="project" value="TreeGrafter"/>
</dbReference>
<evidence type="ECO:0000313" key="10">
    <source>
        <dbReference type="EMBL" id="PKI82454.1"/>
    </source>
</evidence>